<keyword evidence="5" id="KW-1185">Reference proteome</keyword>
<feature type="compositionally biased region" description="Low complexity" evidence="2">
    <location>
        <begin position="121"/>
        <end position="153"/>
    </location>
</feature>
<comment type="similarity">
    <text evidence="1">Belongs to the SAPAP family.</text>
</comment>
<dbReference type="EnsemblMetazoa" id="HelroT167795">
    <property type="protein sequence ID" value="HelroP167795"/>
    <property type="gene ID" value="HelroG167795"/>
</dbReference>
<dbReference type="PANTHER" id="PTHR12353:SF31">
    <property type="entry name" value="LD44824P"/>
    <property type="match status" value="1"/>
</dbReference>
<dbReference type="OrthoDB" id="10023951at2759"/>
<protein>
    <submittedName>
        <fullName evidence="3 4">Uncharacterized protein</fullName>
    </submittedName>
</protein>
<reference evidence="4" key="3">
    <citation type="submission" date="2015-06" db="UniProtKB">
        <authorList>
            <consortium name="EnsemblMetazoa"/>
        </authorList>
    </citation>
    <scope>IDENTIFICATION</scope>
</reference>
<name>T1EZT5_HELRO</name>
<dbReference type="InterPro" id="IPR005026">
    <property type="entry name" value="SAPAP"/>
</dbReference>
<dbReference type="RefSeq" id="XP_009011777.1">
    <property type="nucleotide sequence ID" value="XM_009013529.1"/>
</dbReference>
<feature type="region of interest" description="Disordered" evidence="2">
    <location>
        <begin position="170"/>
        <end position="195"/>
    </location>
</feature>
<dbReference type="KEGG" id="hro:HELRODRAFT_167795"/>
<evidence type="ECO:0000313" key="4">
    <source>
        <dbReference type="EnsemblMetazoa" id="HelroP167795"/>
    </source>
</evidence>
<gene>
    <name evidence="4" type="primary">20202085</name>
    <name evidence="3" type="ORF">HELRODRAFT_167795</name>
</gene>
<sequence length="304" mass="34225">MTEPWDKVYLRKISHLGNLSLKYTEHVHRNFKSEKPKPFHYPVLLANRSSIPTKPYSSKNCSKNVSNGSAYEDNVITKHVTSFVSVVGTNCNNQQNSNSNEESCKNIETSYHTTSNCHQHSNNNNSNNINSFNFNNNNNNNNNNTDYNDNNSSNVNVDFQINISTIVTNGAFNSEGNSKHTISTTSKATELSDEPNGKCVNENSDNLITNLKLSDVNFSITDSSLTDSEKTTTSADQFHVTTTDLEGFWDLVIIQVDDVEASFKELNEIRDNGWKEKIKEEVLSPSIKVDNFYKSNLYVLVINL</sequence>
<proteinExistence type="inferred from homology"/>
<dbReference type="InParanoid" id="T1EZT5"/>
<accession>T1EZT5</accession>
<organism evidence="4 5">
    <name type="scientific">Helobdella robusta</name>
    <name type="common">Californian leech</name>
    <dbReference type="NCBI Taxonomy" id="6412"/>
    <lineage>
        <taxon>Eukaryota</taxon>
        <taxon>Metazoa</taxon>
        <taxon>Spiralia</taxon>
        <taxon>Lophotrochozoa</taxon>
        <taxon>Annelida</taxon>
        <taxon>Clitellata</taxon>
        <taxon>Hirudinea</taxon>
        <taxon>Rhynchobdellida</taxon>
        <taxon>Glossiphoniidae</taxon>
        <taxon>Helobdella</taxon>
    </lineage>
</organism>
<feature type="compositionally biased region" description="Polar residues" evidence="2">
    <location>
        <begin position="170"/>
        <end position="189"/>
    </location>
</feature>
<dbReference type="EMBL" id="AMQM01002844">
    <property type="status" value="NOT_ANNOTATED_CDS"/>
    <property type="molecule type" value="Genomic_DNA"/>
</dbReference>
<dbReference type="HOGENOM" id="CLU_916083_0_0_1"/>
<dbReference type="Pfam" id="PF03359">
    <property type="entry name" value="GKAP"/>
    <property type="match status" value="1"/>
</dbReference>
<evidence type="ECO:0000256" key="2">
    <source>
        <dbReference type="SAM" id="MobiDB-lite"/>
    </source>
</evidence>
<evidence type="ECO:0000313" key="3">
    <source>
        <dbReference type="EMBL" id="ESO09963.1"/>
    </source>
</evidence>
<dbReference type="AlphaFoldDB" id="T1EZT5"/>
<feature type="region of interest" description="Disordered" evidence="2">
    <location>
        <begin position="113"/>
        <end position="153"/>
    </location>
</feature>
<dbReference type="PANTHER" id="PTHR12353">
    <property type="entry name" value="DISKS LARGE-ASSOCIATED PROTEIN DAP SAP90/PSD-95-ASSOCIATED PROTEIN"/>
    <property type="match status" value="1"/>
</dbReference>
<evidence type="ECO:0000256" key="1">
    <source>
        <dbReference type="ARBA" id="ARBA00008839"/>
    </source>
</evidence>
<dbReference type="Proteomes" id="UP000015101">
    <property type="component" value="Unassembled WGS sequence"/>
</dbReference>
<dbReference type="GeneID" id="20202085"/>
<dbReference type="EMBL" id="KB095905">
    <property type="protein sequence ID" value="ESO09963.1"/>
    <property type="molecule type" value="Genomic_DNA"/>
</dbReference>
<evidence type="ECO:0000313" key="5">
    <source>
        <dbReference type="Proteomes" id="UP000015101"/>
    </source>
</evidence>
<reference evidence="3 5" key="2">
    <citation type="journal article" date="2013" name="Nature">
        <title>Insights into bilaterian evolution from three spiralian genomes.</title>
        <authorList>
            <person name="Simakov O."/>
            <person name="Marletaz F."/>
            <person name="Cho S.J."/>
            <person name="Edsinger-Gonzales E."/>
            <person name="Havlak P."/>
            <person name="Hellsten U."/>
            <person name="Kuo D.H."/>
            <person name="Larsson T."/>
            <person name="Lv J."/>
            <person name="Arendt D."/>
            <person name="Savage R."/>
            <person name="Osoegawa K."/>
            <person name="de Jong P."/>
            <person name="Grimwood J."/>
            <person name="Chapman J.A."/>
            <person name="Shapiro H."/>
            <person name="Aerts A."/>
            <person name="Otillar R.P."/>
            <person name="Terry A.Y."/>
            <person name="Boore J.L."/>
            <person name="Grigoriev I.V."/>
            <person name="Lindberg D.R."/>
            <person name="Seaver E.C."/>
            <person name="Weisblat D.A."/>
            <person name="Putnam N.H."/>
            <person name="Rokhsar D.S."/>
        </authorList>
    </citation>
    <scope>NUCLEOTIDE SEQUENCE</scope>
</reference>
<reference evidence="5" key="1">
    <citation type="submission" date="2012-12" db="EMBL/GenBank/DDBJ databases">
        <authorList>
            <person name="Hellsten U."/>
            <person name="Grimwood J."/>
            <person name="Chapman J.A."/>
            <person name="Shapiro H."/>
            <person name="Aerts A."/>
            <person name="Otillar R.P."/>
            <person name="Terry A.Y."/>
            <person name="Boore J.L."/>
            <person name="Simakov O."/>
            <person name="Marletaz F."/>
            <person name="Cho S.-J."/>
            <person name="Edsinger-Gonzales E."/>
            <person name="Havlak P."/>
            <person name="Kuo D.-H."/>
            <person name="Larsson T."/>
            <person name="Lv J."/>
            <person name="Arendt D."/>
            <person name="Savage R."/>
            <person name="Osoegawa K."/>
            <person name="de Jong P."/>
            <person name="Lindberg D.R."/>
            <person name="Seaver E.C."/>
            <person name="Weisblat D.A."/>
            <person name="Putnam N.H."/>
            <person name="Grigoriev I.V."/>
            <person name="Rokhsar D.S."/>
        </authorList>
    </citation>
    <scope>NUCLEOTIDE SEQUENCE</scope>
</reference>
<dbReference type="GO" id="GO:0023052">
    <property type="term" value="P:signaling"/>
    <property type="evidence" value="ECO:0007669"/>
    <property type="project" value="InterPro"/>
</dbReference>
<dbReference type="CTD" id="20202085"/>